<dbReference type="EMBL" id="JACIBY010000003">
    <property type="protein sequence ID" value="MBB3837632.1"/>
    <property type="molecule type" value="Genomic_DNA"/>
</dbReference>
<dbReference type="RefSeq" id="WP_183972344.1">
    <property type="nucleotide sequence ID" value="NZ_JACIBY010000003.1"/>
</dbReference>
<name>A0A7W6EPR8_9BACT</name>
<dbReference type="AlphaFoldDB" id="A0A7W6EPR8"/>
<dbReference type="SUPFAM" id="SSF48498">
    <property type="entry name" value="Tetracyclin repressor-like, C-terminal domain"/>
    <property type="match status" value="1"/>
</dbReference>
<feature type="domain" description="Tetracyclin repressor-like C-terminal" evidence="1">
    <location>
        <begin position="79"/>
        <end position="207"/>
    </location>
</feature>
<proteinExistence type="predicted"/>
<dbReference type="Proteomes" id="UP000541352">
    <property type="component" value="Unassembled WGS sequence"/>
</dbReference>
<accession>A0A7W6EPR8</accession>
<dbReference type="InterPro" id="IPR036271">
    <property type="entry name" value="Tet_transcr_reg_TetR-rel_C_sf"/>
</dbReference>
<dbReference type="Gene3D" id="1.10.357.10">
    <property type="entry name" value="Tetracycline Repressor, domain 2"/>
    <property type="match status" value="1"/>
</dbReference>
<evidence type="ECO:0000313" key="2">
    <source>
        <dbReference type="EMBL" id="MBB3837632.1"/>
    </source>
</evidence>
<protein>
    <recommendedName>
        <fullName evidence="1">Tetracyclin repressor-like C-terminal domain-containing protein</fullName>
    </recommendedName>
</protein>
<gene>
    <name evidence="2" type="ORF">FHS57_001629</name>
</gene>
<evidence type="ECO:0000313" key="3">
    <source>
        <dbReference type="Proteomes" id="UP000541352"/>
    </source>
</evidence>
<keyword evidence="3" id="KW-1185">Reference proteome</keyword>
<reference evidence="2 3" key="1">
    <citation type="submission" date="2020-08" db="EMBL/GenBank/DDBJ databases">
        <title>Genomic Encyclopedia of Type Strains, Phase IV (KMG-IV): sequencing the most valuable type-strain genomes for metagenomic binning, comparative biology and taxonomic classification.</title>
        <authorList>
            <person name="Goeker M."/>
        </authorList>
    </citation>
    <scope>NUCLEOTIDE SEQUENCE [LARGE SCALE GENOMIC DNA]</scope>
    <source>
        <strain evidence="2 3">DSM 17976</strain>
    </source>
</reference>
<sequence>MEKAEKIRKSYIDYVLENGQPPASFYAFAKKLKMAEAELYEFYTSFESIEMDVWKSFFDQALKTAETDPTYQGYSVREKLLAFYYTWVEVLKANRSFVSYSYRKLPQPVAAKNPQELRLFKEAFLTFAHDLMYEGRESKEVIARPYIANKYPEAVWLNTLYILDFWVKDTSRNFELTDTAIEKTVNTGFDLMGRSIVDTVVDLAKFMYQNR</sequence>
<evidence type="ECO:0000259" key="1">
    <source>
        <dbReference type="Pfam" id="PF17931"/>
    </source>
</evidence>
<comment type="caution">
    <text evidence="2">The sequence shown here is derived from an EMBL/GenBank/DDBJ whole genome shotgun (WGS) entry which is preliminary data.</text>
</comment>
<organism evidence="2 3">
    <name type="scientific">Runella defluvii</name>
    <dbReference type="NCBI Taxonomy" id="370973"/>
    <lineage>
        <taxon>Bacteria</taxon>
        <taxon>Pseudomonadati</taxon>
        <taxon>Bacteroidota</taxon>
        <taxon>Cytophagia</taxon>
        <taxon>Cytophagales</taxon>
        <taxon>Spirosomataceae</taxon>
        <taxon>Runella</taxon>
    </lineage>
</organism>
<dbReference type="Pfam" id="PF17931">
    <property type="entry name" value="TetR_C_23"/>
    <property type="match status" value="1"/>
</dbReference>
<dbReference type="InterPro" id="IPR041673">
    <property type="entry name" value="TetR_C_23"/>
</dbReference>